<accession>A0A1D8UVK5</accession>
<sequence>MNMMFSIIIANYNYARFISDAINSVLIQDWPKFEIIVVDDGSTDESAQIIRSFGHKVKAFFRQNGGQREANNFGFAQSRGDIVIFLDADDVLVPGALRAIGSVWREGLSKVQVQMQRVDEQKNPIRNVIPRIPKDLSFKKILQWAYTTSEYPSPPGSGNAWSRKFLEKFFPIKEDYDAFTDSTCIAMAPYLGDIETIEVPFVLYRMHGENDSNLSNNNRNFSREIARSLKRHAAACDACKMAGLPPPSKRSLFRGPHLLQLRVASLRLTPEHKPLVSDSRKRALYDALLILFRPSFEKFYVRLIISAWSILALTTPEKISRKIIAKRFA</sequence>
<dbReference type="STRING" id="153496.A0U89_10720"/>
<dbReference type="InterPro" id="IPR001173">
    <property type="entry name" value="Glyco_trans_2-like"/>
</dbReference>
<dbReference type="InterPro" id="IPR050834">
    <property type="entry name" value="Glycosyltransf_2"/>
</dbReference>
<organism evidence="2 3">
    <name type="scientific">Kozakia baliensis</name>
    <dbReference type="NCBI Taxonomy" id="153496"/>
    <lineage>
        <taxon>Bacteria</taxon>
        <taxon>Pseudomonadati</taxon>
        <taxon>Pseudomonadota</taxon>
        <taxon>Alphaproteobacteria</taxon>
        <taxon>Acetobacterales</taxon>
        <taxon>Acetobacteraceae</taxon>
        <taxon>Kozakia</taxon>
    </lineage>
</organism>
<evidence type="ECO:0000313" key="2">
    <source>
        <dbReference type="EMBL" id="AOX17537.1"/>
    </source>
</evidence>
<dbReference type="EMBL" id="CP014674">
    <property type="protein sequence ID" value="AOX17537.1"/>
    <property type="molecule type" value="Genomic_DNA"/>
</dbReference>
<dbReference type="PANTHER" id="PTHR43685">
    <property type="entry name" value="GLYCOSYLTRANSFERASE"/>
    <property type="match status" value="1"/>
</dbReference>
<evidence type="ECO:0000313" key="3">
    <source>
        <dbReference type="Proteomes" id="UP000179145"/>
    </source>
</evidence>
<keyword evidence="3" id="KW-1185">Reference proteome</keyword>
<dbReference type="SUPFAM" id="SSF53448">
    <property type="entry name" value="Nucleotide-diphospho-sugar transferases"/>
    <property type="match status" value="1"/>
</dbReference>
<dbReference type="PANTHER" id="PTHR43685:SF11">
    <property type="entry name" value="GLYCOSYLTRANSFERASE TAGX-RELATED"/>
    <property type="match status" value="1"/>
</dbReference>
<dbReference type="Pfam" id="PF00535">
    <property type="entry name" value="Glycos_transf_2"/>
    <property type="match status" value="1"/>
</dbReference>
<gene>
    <name evidence="2" type="ORF">A0U89_10720</name>
</gene>
<dbReference type="InterPro" id="IPR029044">
    <property type="entry name" value="Nucleotide-diphossugar_trans"/>
</dbReference>
<evidence type="ECO:0000259" key="1">
    <source>
        <dbReference type="Pfam" id="PF00535"/>
    </source>
</evidence>
<dbReference type="OrthoDB" id="9807795at2"/>
<dbReference type="AlphaFoldDB" id="A0A1D8UVK5"/>
<dbReference type="Proteomes" id="UP000179145">
    <property type="component" value="Chromosome"/>
</dbReference>
<reference evidence="2 3" key="1">
    <citation type="journal article" date="2016" name="Microb. Cell Fact.">
        <title>Dissection of exopolysaccharide biosynthesis in Kozakia baliensis.</title>
        <authorList>
            <person name="Brandt J.U."/>
            <person name="Jakob F."/>
            <person name="Behr J."/>
            <person name="Geissler A.J."/>
            <person name="Vogel R.F."/>
        </authorList>
    </citation>
    <scope>NUCLEOTIDE SEQUENCE [LARGE SCALE GENOMIC DNA]</scope>
    <source>
        <strain evidence="2 3">DSM 14400</strain>
    </source>
</reference>
<dbReference type="GO" id="GO:0016740">
    <property type="term" value="F:transferase activity"/>
    <property type="evidence" value="ECO:0007669"/>
    <property type="project" value="UniProtKB-KW"/>
</dbReference>
<name>A0A1D8UVK5_9PROT</name>
<protein>
    <submittedName>
        <fullName evidence="2">Glycosyl transferase family 2</fullName>
    </submittedName>
</protein>
<dbReference type="Gene3D" id="3.90.550.10">
    <property type="entry name" value="Spore Coat Polysaccharide Biosynthesis Protein SpsA, Chain A"/>
    <property type="match status" value="1"/>
</dbReference>
<proteinExistence type="predicted"/>
<keyword evidence="2" id="KW-0808">Transferase</keyword>
<feature type="domain" description="Glycosyltransferase 2-like" evidence="1">
    <location>
        <begin position="6"/>
        <end position="150"/>
    </location>
</feature>
<dbReference type="KEGG" id="kba:A0U89_10720"/>